<dbReference type="RefSeq" id="XP_007510877.1">
    <property type="nucleotide sequence ID" value="XM_007510815.1"/>
</dbReference>
<keyword evidence="4" id="KW-1185">Reference proteome</keyword>
<dbReference type="EMBL" id="FO082270">
    <property type="protein sequence ID" value="CCO66437.1"/>
    <property type="molecule type" value="Genomic_DNA"/>
</dbReference>
<dbReference type="GeneID" id="19013792"/>
<dbReference type="InterPro" id="IPR036047">
    <property type="entry name" value="F-box-like_dom_sf"/>
</dbReference>
<name>K8F320_9CHLO</name>
<dbReference type="PROSITE" id="PS50181">
    <property type="entry name" value="FBOX"/>
    <property type="match status" value="1"/>
</dbReference>
<dbReference type="AlphaFoldDB" id="K8F320"/>
<feature type="compositionally biased region" description="Gly residues" evidence="1">
    <location>
        <begin position="323"/>
        <end position="332"/>
    </location>
</feature>
<gene>
    <name evidence="3" type="ORF">Bathy09g02850</name>
</gene>
<protein>
    <recommendedName>
        <fullName evidence="2">F-box domain-containing protein</fullName>
    </recommendedName>
</protein>
<feature type="region of interest" description="Disordered" evidence="1">
    <location>
        <begin position="412"/>
        <end position="461"/>
    </location>
</feature>
<evidence type="ECO:0000313" key="4">
    <source>
        <dbReference type="Proteomes" id="UP000198341"/>
    </source>
</evidence>
<dbReference type="CDD" id="cd09917">
    <property type="entry name" value="F-box_SF"/>
    <property type="match status" value="1"/>
</dbReference>
<proteinExistence type="predicted"/>
<dbReference type="Proteomes" id="UP000198341">
    <property type="component" value="Chromosome 9"/>
</dbReference>
<dbReference type="InterPro" id="IPR001810">
    <property type="entry name" value="F-box_dom"/>
</dbReference>
<feature type="domain" description="F-box" evidence="2">
    <location>
        <begin position="188"/>
        <end position="240"/>
    </location>
</feature>
<dbReference type="KEGG" id="bpg:Bathy09g02850"/>
<feature type="compositionally biased region" description="Gly residues" evidence="1">
    <location>
        <begin position="447"/>
        <end position="461"/>
    </location>
</feature>
<evidence type="ECO:0000256" key="1">
    <source>
        <dbReference type="SAM" id="MobiDB-lite"/>
    </source>
</evidence>
<accession>K8F320</accession>
<dbReference type="SUPFAM" id="SSF81383">
    <property type="entry name" value="F-box domain"/>
    <property type="match status" value="1"/>
</dbReference>
<evidence type="ECO:0000259" key="2">
    <source>
        <dbReference type="PROSITE" id="PS50181"/>
    </source>
</evidence>
<feature type="region of interest" description="Disordered" evidence="1">
    <location>
        <begin position="320"/>
        <end position="339"/>
    </location>
</feature>
<sequence length="461" mass="50857">MNALFREQFARSCRAEAQKKKKDDDDDDDGRGTFTYHQLTILAQHAYALSLGATVLKDEEEEKELKPVQRRTYVAVPEERITTRFDIVLQACDWTKRGGGEKKNSSRKFVTFATFREETYSSSSGGNGGKIFDAKKAFGDGVEKRGEEDFLRDKSDIEVHELFSESMFDPIYRAYAEAVATVPNRREPPSLRATPKELLERIFTKVRGVDLCALTATCKAFKAVVDGKNERKQDALFLNAIEREFPGIVREVKAMEVDAGRLVAGAVRAAETRTKDDFRPNGGEIVPKAEYKRLIQNQREREEARIREESMNRMRENMSFRGQGRGRQGGGNNNYRPSYPHRDIVPGFPGFVPGITGGAYDLYPNPDPTGGFNPLPPPGSIPGIGGPPQRPGRGRGHLFPDPNGAGDFTGFEGVPGGMPGGLPTPNGREPPDRFHTRGPPPPENRFGGPGGSGGFGRGGFF</sequence>
<evidence type="ECO:0000313" key="3">
    <source>
        <dbReference type="EMBL" id="CCO66437.1"/>
    </source>
</evidence>
<organism evidence="3 4">
    <name type="scientific">Bathycoccus prasinos</name>
    <dbReference type="NCBI Taxonomy" id="41875"/>
    <lineage>
        <taxon>Eukaryota</taxon>
        <taxon>Viridiplantae</taxon>
        <taxon>Chlorophyta</taxon>
        <taxon>Mamiellophyceae</taxon>
        <taxon>Mamiellales</taxon>
        <taxon>Bathycoccaceae</taxon>
        <taxon>Bathycoccus</taxon>
    </lineage>
</organism>
<reference evidence="3 4" key="1">
    <citation type="submission" date="2011-10" db="EMBL/GenBank/DDBJ databases">
        <authorList>
            <person name="Genoscope - CEA"/>
        </authorList>
    </citation>
    <scope>NUCLEOTIDE SEQUENCE [LARGE SCALE GENOMIC DNA]</scope>
    <source>
        <strain evidence="3 4">RCC 1105</strain>
    </source>
</reference>